<gene>
    <name evidence="10" type="ORF">DUI87_15874</name>
</gene>
<feature type="domain" description="Integrase catalytic" evidence="9">
    <location>
        <begin position="126"/>
        <end position="211"/>
    </location>
</feature>
<evidence type="ECO:0000256" key="3">
    <source>
        <dbReference type="ARBA" id="ARBA00022722"/>
    </source>
</evidence>
<accession>A0A3M0K5T9</accession>
<protein>
    <submittedName>
        <fullName evidence="10">Uncharacterized protein</fullName>
    </submittedName>
</protein>
<dbReference type="GO" id="GO:0004523">
    <property type="term" value="F:RNA-DNA hybrid ribonuclease activity"/>
    <property type="evidence" value="ECO:0007669"/>
    <property type="project" value="InterPro"/>
</dbReference>
<comment type="caution">
    <text evidence="10">The sequence shown here is derived from an EMBL/GenBank/DDBJ whole genome shotgun (WGS) entry which is preliminary data.</text>
</comment>
<dbReference type="Pfam" id="PF00075">
    <property type="entry name" value="RNase_H"/>
    <property type="match status" value="1"/>
</dbReference>
<dbReference type="SUPFAM" id="SSF53098">
    <property type="entry name" value="Ribonuclease H-like"/>
    <property type="match status" value="2"/>
</dbReference>
<keyword evidence="1" id="KW-0808">Transferase</keyword>
<dbReference type="Proteomes" id="UP000269221">
    <property type="component" value="Unassembled WGS sequence"/>
</dbReference>
<keyword evidence="11" id="KW-1185">Reference proteome</keyword>
<evidence type="ECO:0000256" key="6">
    <source>
        <dbReference type="ARBA" id="ARBA00022918"/>
    </source>
</evidence>
<dbReference type="STRING" id="333673.A0A3M0K5T9"/>
<dbReference type="AlphaFoldDB" id="A0A3M0K5T9"/>
<dbReference type="GO" id="GO:0003964">
    <property type="term" value="F:RNA-directed DNA polymerase activity"/>
    <property type="evidence" value="ECO:0007669"/>
    <property type="project" value="UniProtKB-KW"/>
</dbReference>
<dbReference type="EMBL" id="QRBI01000120">
    <property type="protein sequence ID" value="RMC06440.1"/>
    <property type="molecule type" value="Genomic_DNA"/>
</dbReference>
<dbReference type="InterPro" id="IPR001584">
    <property type="entry name" value="Integrase_cat-core"/>
</dbReference>
<keyword evidence="3" id="KW-0540">Nuclease</keyword>
<sequence>MGPLLPKTSQELVQGPTAFTDGSGRTGKAIATWRDGSEWQVLEDHEDESAQLVQLTAAVMAFQRFSQEPFNLVTDSTYVAKIAQRLLDHSVLKEVSNAALFHLLKTLWCAIQAQVHPYYILHMRSHTNLPRALEIWQTDINQVAEFGRLNYVHVPVDTFSSAMWASAHTGEKARDVIAHWRQAFAILGIPSALKADNGPAYVSQKVRQFLQFWDTGVRWVPAKCVHPDLRPQRKNAASRQAGDRDQNESYQVDEPSSDDSDADDASDHSDGPSTSRH</sequence>
<dbReference type="PROSITE" id="PS50879">
    <property type="entry name" value="RNASE_H_1"/>
    <property type="match status" value="1"/>
</dbReference>
<keyword evidence="4" id="KW-0255">Endonuclease</keyword>
<reference evidence="10 11" key="1">
    <citation type="submission" date="2018-07" db="EMBL/GenBank/DDBJ databases">
        <title>A high quality draft genome assembly of the barn swallow (H. rustica rustica).</title>
        <authorList>
            <person name="Formenti G."/>
            <person name="Chiara M."/>
            <person name="Poveda L."/>
            <person name="Francoijs K.-J."/>
            <person name="Bonisoli-Alquati A."/>
            <person name="Canova L."/>
            <person name="Gianfranceschi L."/>
            <person name="Horner D.S."/>
            <person name="Saino N."/>
        </authorList>
    </citation>
    <scope>NUCLEOTIDE SEQUENCE [LARGE SCALE GENOMIC DNA]</scope>
    <source>
        <strain evidence="10">Chelidonia</strain>
        <tissue evidence="10">Blood</tissue>
    </source>
</reference>
<dbReference type="PANTHER" id="PTHR41694">
    <property type="entry name" value="ENDOGENOUS RETROVIRUS GROUP K MEMBER POL PROTEIN"/>
    <property type="match status" value="1"/>
</dbReference>
<dbReference type="PROSITE" id="PS50994">
    <property type="entry name" value="INTEGRASE"/>
    <property type="match status" value="1"/>
</dbReference>
<dbReference type="GO" id="GO:0015074">
    <property type="term" value="P:DNA integration"/>
    <property type="evidence" value="ECO:0007669"/>
    <property type="project" value="InterPro"/>
</dbReference>
<dbReference type="Gene3D" id="3.30.420.10">
    <property type="entry name" value="Ribonuclease H-like superfamily/Ribonuclease H"/>
    <property type="match status" value="2"/>
</dbReference>
<dbReference type="PANTHER" id="PTHR41694:SF3">
    <property type="entry name" value="RNA-DIRECTED DNA POLYMERASE-RELATED"/>
    <property type="match status" value="1"/>
</dbReference>
<evidence type="ECO:0000259" key="8">
    <source>
        <dbReference type="PROSITE" id="PS50879"/>
    </source>
</evidence>
<dbReference type="InterPro" id="IPR036397">
    <property type="entry name" value="RNaseH_sf"/>
</dbReference>
<evidence type="ECO:0000313" key="11">
    <source>
        <dbReference type="Proteomes" id="UP000269221"/>
    </source>
</evidence>
<keyword evidence="6" id="KW-0695">RNA-directed DNA polymerase</keyword>
<dbReference type="InterPro" id="IPR012337">
    <property type="entry name" value="RNaseH-like_sf"/>
</dbReference>
<evidence type="ECO:0000256" key="5">
    <source>
        <dbReference type="ARBA" id="ARBA00022801"/>
    </source>
</evidence>
<feature type="compositionally biased region" description="Acidic residues" evidence="7">
    <location>
        <begin position="255"/>
        <end position="264"/>
    </location>
</feature>
<evidence type="ECO:0000256" key="4">
    <source>
        <dbReference type="ARBA" id="ARBA00022759"/>
    </source>
</evidence>
<feature type="region of interest" description="Disordered" evidence="7">
    <location>
        <begin position="1"/>
        <end position="25"/>
    </location>
</feature>
<dbReference type="Pfam" id="PF00665">
    <property type="entry name" value="rve"/>
    <property type="match status" value="1"/>
</dbReference>
<evidence type="ECO:0000256" key="1">
    <source>
        <dbReference type="ARBA" id="ARBA00022679"/>
    </source>
</evidence>
<organism evidence="10 11">
    <name type="scientific">Hirundo rustica rustica</name>
    <dbReference type="NCBI Taxonomy" id="333673"/>
    <lineage>
        <taxon>Eukaryota</taxon>
        <taxon>Metazoa</taxon>
        <taxon>Chordata</taxon>
        <taxon>Craniata</taxon>
        <taxon>Vertebrata</taxon>
        <taxon>Euteleostomi</taxon>
        <taxon>Archelosauria</taxon>
        <taxon>Archosauria</taxon>
        <taxon>Dinosauria</taxon>
        <taxon>Saurischia</taxon>
        <taxon>Theropoda</taxon>
        <taxon>Coelurosauria</taxon>
        <taxon>Aves</taxon>
        <taxon>Neognathae</taxon>
        <taxon>Neoaves</taxon>
        <taxon>Telluraves</taxon>
        <taxon>Australaves</taxon>
        <taxon>Passeriformes</taxon>
        <taxon>Sylvioidea</taxon>
        <taxon>Hirundinidae</taxon>
        <taxon>Hirundo</taxon>
    </lineage>
</organism>
<evidence type="ECO:0000256" key="7">
    <source>
        <dbReference type="SAM" id="MobiDB-lite"/>
    </source>
</evidence>
<keyword evidence="5" id="KW-0378">Hydrolase</keyword>
<name>A0A3M0K5T9_HIRRU</name>
<evidence type="ECO:0000256" key="2">
    <source>
        <dbReference type="ARBA" id="ARBA00022695"/>
    </source>
</evidence>
<dbReference type="GO" id="GO:0035613">
    <property type="term" value="F:RNA stem-loop binding"/>
    <property type="evidence" value="ECO:0007669"/>
    <property type="project" value="TreeGrafter"/>
</dbReference>
<dbReference type="InterPro" id="IPR002156">
    <property type="entry name" value="RNaseH_domain"/>
</dbReference>
<feature type="region of interest" description="Disordered" evidence="7">
    <location>
        <begin position="230"/>
        <end position="277"/>
    </location>
</feature>
<evidence type="ECO:0000259" key="9">
    <source>
        <dbReference type="PROSITE" id="PS50994"/>
    </source>
</evidence>
<dbReference type="OrthoDB" id="9048509at2759"/>
<proteinExistence type="predicted"/>
<evidence type="ECO:0000313" key="10">
    <source>
        <dbReference type="EMBL" id="RMC06440.1"/>
    </source>
</evidence>
<keyword evidence="2" id="KW-0548">Nucleotidyltransferase</keyword>
<feature type="domain" description="RNase H type-1" evidence="8">
    <location>
        <begin position="12"/>
        <end position="145"/>
    </location>
</feature>